<dbReference type="OrthoDB" id="9807064at2"/>
<dbReference type="EC" id="6.3.4.15" evidence="3"/>
<sequence length="257" mass="28991">MQNNTFSTLFVGQNLIKLLAVDSTNNFLKTLVSKSEPLPEGTVIMADDQFAGRGQQENTWHAEPGKNLTISILLKPSFLPLNKQFMLNMAVSISINNALTVFLPTDVHIKWPNDIYFRDKKLGGVLIENAIVGNTIKTAIVGIGLNVNQQFFTEELSSKATSLHQILQQDVNLELLLAEICSQIESLYLQLKAERYTFLRAAYVDRLYKINKPSLYRQNGEVFEGTIKGITDFGLLNVERNGEITQFNFKEIEFLNT</sequence>
<feature type="domain" description="BPL/LPL catalytic" evidence="2">
    <location>
        <begin position="10"/>
        <end position="192"/>
    </location>
</feature>
<dbReference type="RefSeq" id="WP_136838807.1">
    <property type="nucleotide sequence ID" value="NZ_SWBR01000001.1"/>
</dbReference>
<dbReference type="Proteomes" id="UP000309488">
    <property type="component" value="Unassembled WGS sequence"/>
</dbReference>
<evidence type="ECO:0000313" key="3">
    <source>
        <dbReference type="EMBL" id="TKC12682.1"/>
    </source>
</evidence>
<dbReference type="AlphaFoldDB" id="A0A4V5P078"/>
<proteinExistence type="predicted"/>
<reference evidence="3 4" key="1">
    <citation type="submission" date="2019-04" db="EMBL/GenBank/DDBJ databases">
        <title>Pedobacter sp. RP-3-22 sp. nov., isolated from Arctic soil.</title>
        <authorList>
            <person name="Dahal R.H."/>
            <person name="Kim D.-U."/>
        </authorList>
    </citation>
    <scope>NUCLEOTIDE SEQUENCE [LARGE SCALE GENOMIC DNA]</scope>
    <source>
        <strain evidence="3 4">RP-3-22</strain>
    </source>
</reference>
<dbReference type="NCBIfam" id="TIGR00121">
    <property type="entry name" value="birA_ligase"/>
    <property type="match status" value="1"/>
</dbReference>
<dbReference type="PANTHER" id="PTHR12835:SF5">
    <property type="entry name" value="BIOTIN--PROTEIN LIGASE"/>
    <property type="match status" value="1"/>
</dbReference>
<dbReference type="InterPro" id="IPR004408">
    <property type="entry name" value="Biotin_CoA_COase_ligase"/>
</dbReference>
<keyword evidence="4" id="KW-1185">Reference proteome</keyword>
<dbReference type="Pfam" id="PF03099">
    <property type="entry name" value="BPL_LplA_LipB"/>
    <property type="match status" value="1"/>
</dbReference>
<dbReference type="PROSITE" id="PS51733">
    <property type="entry name" value="BPL_LPL_CATALYTIC"/>
    <property type="match status" value="1"/>
</dbReference>
<dbReference type="Gene3D" id="3.30.930.10">
    <property type="entry name" value="Bira Bifunctional Protein, Domain 2"/>
    <property type="match status" value="1"/>
</dbReference>
<organism evidence="3 4">
    <name type="scientific">Pedobacter polaris</name>
    <dbReference type="NCBI Taxonomy" id="2571273"/>
    <lineage>
        <taxon>Bacteria</taxon>
        <taxon>Pseudomonadati</taxon>
        <taxon>Bacteroidota</taxon>
        <taxon>Sphingobacteriia</taxon>
        <taxon>Sphingobacteriales</taxon>
        <taxon>Sphingobacteriaceae</taxon>
        <taxon>Pedobacter</taxon>
    </lineage>
</organism>
<protein>
    <submittedName>
        <fullName evidence="3">Biotin--[acetyl-CoA-carboxylase] ligase</fullName>
        <ecNumber evidence="3">6.3.4.15</ecNumber>
    </submittedName>
</protein>
<dbReference type="PANTHER" id="PTHR12835">
    <property type="entry name" value="BIOTIN PROTEIN LIGASE"/>
    <property type="match status" value="1"/>
</dbReference>
<dbReference type="EMBL" id="SWBR01000001">
    <property type="protein sequence ID" value="TKC12682.1"/>
    <property type="molecule type" value="Genomic_DNA"/>
</dbReference>
<evidence type="ECO:0000256" key="1">
    <source>
        <dbReference type="ARBA" id="ARBA00022598"/>
    </source>
</evidence>
<dbReference type="SUPFAM" id="SSF55681">
    <property type="entry name" value="Class II aaRS and biotin synthetases"/>
    <property type="match status" value="1"/>
</dbReference>
<gene>
    <name evidence="3" type="ORF">FA048_03420</name>
</gene>
<dbReference type="GO" id="GO:0004077">
    <property type="term" value="F:biotin--[biotin carboxyl-carrier protein] ligase activity"/>
    <property type="evidence" value="ECO:0007669"/>
    <property type="project" value="UniProtKB-EC"/>
</dbReference>
<accession>A0A4V5P078</accession>
<dbReference type="GO" id="GO:0005737">
    <property type="term" value="C:cytoplasm"/>
    <property type="evidence" value="ECO:0007669"/>
    <property type="project" value="TreeGrafter"/>
</dbReference>
<evidence type="ECO:0000313" key="4">
    <source>
        <dbReference type="Proteomes" id="UP000309488"/>
    </source>
</evidence>
<evidence type="ECO:0000259" key="2">
    <source>
        <dbReference type="PROSITE" id="PS51733"/>
    </source>
</evidence>
<dbReference type="InterPro" id="IPR045864">
    <property type="entry name" value="aa-tRNA-synth_II/BPL/LPL"/>
</dbReference>
<dbReference type="InterPro" id="IPR004143">
    <property type="entry name" value="BPL_LPL_catalytic"/>
</dbReference>
<keyword evidence="1 3" id="KW-0436">Ligase</keyword>
<name>A0A4V5P078_9SPHI</name>
<comment type="caution">
    <text evidence="3">The sequence shown here is derived from an EMBL/GenBank/DDBJ whole genome shotgun (WGS) entry which is preliminary data.</text>
</comment>
<dbReference type="CDD" id="cd16442">
    <property type="entry name" value="BPL"/>
    <property type="match status" value="1"/>
</dbReference>